<organism evidence="1 2">
    <name type="scientific">Komagataeibacter melomenusus</name>
    <dbReference type="NCBI Taxonomy" id="2766578"/>
    <lineage>
        <taxon>Bacteria</taxon>
        <taxon>Pseudomonadati</taxon>
        <taxon>Pseudomonadota</taxon>
        <taxon>Alphaproteobacteria</taxon>
        <taxon>Acetobacterales</taxon>
        <taxon>Acetobacteraceae</taxon>
        <taxon>Komagataeibacter</taxon>
    </lineage>
</organism>
<reference evidence="1 2" key="1">
    <citation type="journal article" date="2020" name="Microorganisms">
        <title>Description of Komagataeibacter melaceti sp. nov. and Komagataeibacter melomenusus sp. nov. Isolated from Apple Cider Vinegar.</title>
        <authorList>
            <person name="Maric L."/>
            <person name="Cleenwerck I."/>
            <person name="Accetto T."/>
            <person name="Vandamme P."/>
            <person name="Trcek J."/>
        </authorList>
    </citation>
    <scope>NUCLEOTIDE SEQUENCE [LARGE SCALE GENOMIC DNA]</scope>
    <source>
        <strain evidence="1 2">AV436</strain>
    </source>
</reference>
<dbReference type="EMBL" id="JABJWC010000007">
    <property type="protein sequence ID" value="NPC65678.1"/>
    <property type="molecule type" value="Genomic_DNA"/>
</dbReference>
<comment type="caution">
    <text evidence="1">The sequence shown here is derived from an EMBL/GenBank/DDBJ whole genome shotgun (WGS) entry which is preliminary data.</text>
</comment>
<sequence>MIRVFSKDCDNKTENIEGIINMPVLFWIFFPLISAEKQKVIHKYGHVPIDKEKIKIPIFRIGFPNLKTNKVKVWCFWDGEKEWAVENITQEQRKLPMKIIVNDTALIEKIENGWSPENDAW</sequence>
<evidence type="ECO:0000313" key="2">
    <source>
        <dbReference type="Proteomes" id="UP000623090"/>
    </source>
</evidence>
<keyword evidence="2" id="KW-1185">Reference proteome</keyword>
<dbReference type="RefSeq" id="WP_172155710.1">
    <property type="nucleotide sequence ID" value="NZ_JABJWC010000007.1"/>
</dbReference>
<evidence type="ECO:0000313" key="1">
    <source>
        <dbReference type="EMBL" id="NPC65678.1"/>
    </source>
</evidence>
<name>A0ABX2ABF2_9PROT</name>
<gene>
    <name evidence="1" type="ORF">HNW77_04540</name>
</gene>
<accession>A0ABX2ABF2</accession>
<dbReference type="Proteomes" id="UP000623090">
    <property type="component" value="Unassembled WGS sequence"/>
</dbReference>
<proteinExistence type="predicted"/>
<protein>
    <submittedName>
        <fullName evidence="1">Uncharacterized protein</fullName>
    </submittedName>
</protein>